<reference evidence="1 2" key="1">
    <citation type="submission" date="2013-06" db="EMBL/GenBank/DDBJ databases">
        <title>Whole genome shotgun sequence of Bacillus selenatarsenatis SF-1.</title>
        <authorList>
            <person name="Kuroda M."/>
            <person name="Sei K."/>
            <person name="Yamashita M."/>
            <person name="Ike M."/>
        </authorList>
    </citation>
    <scope>NUCLEOTIDE SEQUENCE [LARGE SCALE GENOMIC DNA]</scope>
    <source>
        <strain evidence="1 2">SF-1</strain>
    </source>
</reference>
<dbReference type="STRING" id="1321606.SAMD00020551_4895"/>
<sequence>MRKKKWLLLLVGVLIVAVITITQKPNEDDFASWMEDTYEVKCLDEVCDVFQLETGKEEIVMHTVQGGFSPGILVARLHKTYRNHDDPSYHLELKASGFLKNITIEKETMRGMHKR</sequence>
<name>A0A0A8X9L7_MESS1</name>
<proteinExistence type="predicted"/>
<dbReference type="Proteomes" id="UP000031014">
    <property type="component" value="Unassembled WGS sequence"/>
</dbReference>
<dbReference type="AlphaFoldDB" id="A0A0A8X9L7"/>
<dbReference type="OrthoDB" id="2884933at2"/>
<evidence type="ECO:0000313" key="1">
    <source>
        <dbReference type="EMBL" id="GAM16665.1"/>
    </source>
</evidence>
<organism evidence="1 2">
    <name type="scientific">Mesobacillus selenatarsenatis (strain DSM 18680 / JCM 14380 / FERM P-15431 / SF-1)</name>
    <dbReference type="NCBI Taxonomy" id="1321606"/>
    <lineage>
        <taxon>Bacteria</taxon>
        <taxon>Bacillati</taxon>
        <taxon>Bacillota</taxon>
        <taxon>Bacilli</taxon>
        <taxon>Bacillales</taxon>
        <taxon>Bacillaceae</taxon>
        <taxon>Mesobacillus</taxon>
    </lineage>
</organism>
<accession>A0A0A8X9L7</accession>
<protein>
    <submittedName>
        <fullName evidence="1">Uncharacterized protein</fullName>
    </submittedName>
</protein>
<comment type="caution">
    <text evidence="1">The sequence shown here is derived from an EMBL/GenBank/DDBJ whole genome shotgun (WGS) entry which is preliminary data.</text>
</comment>
<dbReference type="EMBL" id="BASE01000136">
    <property type="protein sequence ID" value="GAM16665.1"/>
    <property type="molecule type" value="Genomic_DNA"/>
</dbReference>
<dbReference type="RefSeq" id="WP_041968245.1">
    <property type="nucleotide sequence ID" value="NZ_BASE01000136.1"/>
</dbReference>
<gene>
    <name evidence="1" type="ORF">SAMD00020551_4895</name>
</gene>
<keyword evidence="2" id="KW-1185">Reference proteome</keyword>
<evidence type="ECO:0000313" key="2">
    <source>
        <dbReference type="Proteomes" id="UP000031014"/>
    </source>
</evidence>